<evidence type="ECO:0000256" key="3">
    <source>
        <dbReference type="SAM" id="MobiDB-lite"/>
    </source>
</evidence>
<gene>
    <name evidence="5" type="ORF">KQP761_LOCUS22559</name>
</gene>
<dbReference type="GO" id="GO:0046872">
    <property type="term" value="F:metal ion binding"/>
    <property type="evidence" value="ECO:0007669"/>
    <property type="project" value="UniProtKB-KW"/>
</dbReference>
<dbReference type="Pfam" id="PF13359">
    <property type="entry name" value="DDE_Tnp_4"/>
    <property type="match status" value="1"/>
</dbReference>
<feature type="region of interest" description="Disordered" evidence="3">
    <location>
        <begin position="534"/>
        <end position="555"/>
    </location>
</feature>
<organism evidence="5 6">
    <name type="scientific">Rotaria magnacalcarata</name>
    <dbReference type="NCBI Taxonomy" id="392030"/>
    <lineage>
        <taxon>Eukaryota</taxon>
        <taxon>Metazoa</taxon>
        <taxon>Spiralia</taxon>
        <taxon>Gnathifera</taxon>
        <taxon>Rotifera</taxon>
        <taxon>Eurotatoria</taxon>
        <taxon>Bdelloidea</taxon>
        <taxon>Philodinida</taxon>
        <taxon>Philodinidae</taxon>
        <taxon>Rotaria</taxon>
    </lineage>
</organism>
<evidence type="ECO:0000313" key="6">
    <source>
        <dbReference type="Proteomes" id="UP000663834"/>
    </source>
</evidence>
<evidence type="ECO:0000256" key="2">
    <source>
        <dbReference type="ARBA" id="ARBA00022723"/>
    </source>
</evidence>
<feature type="compositionally biased region" description="Acidic residues" evidence="3">
    <location>
        <begin position="1164"/>
        <end position="1180"/>
    </location>
</feature>
<feature type="compositionally biased region" description="Low complexity" evidence="3">
    <location>
        <begin position="538"/>
        <end position="555"/>
    </location>
</feature>
<keyword evidence="2" id="KW-0479">Metal-binding</keyword>
<accession>A0A816AWC3</accession>
<reference evidence="5" key="1">
    <citation type="submission" date="2021-02" db="EMBL/GenBank/DDBJ databases">
        <authorList>
            <person name="Nowell W R."/>
        </authorList>
    </citation>
    <scope>NUCLEOTIDE SEQUENCE</scope>
</reference>
<evidence type="ECO:0000259" key="4">
    <source>
        <dbReference type="Pfam" id="PF13359"/>
    </source>
</evidence>
<dbReference type="AlphaFoldDB" id="A0A816AWC3"/>
<dbReference type="InterPro" id="IPR031559">
    <property type="entry name" value="SMG1"/>
</dbReference>
<sequence>MISDFLHNKFNLFSHFNNSITDQFNDLIGTVSSMRNSHTRSIRTAVAIFLAKMRLSLSNRLLAILFHIDNKRNISHIISQVRIALMKDFVPVHLGLHHIDRVTAINQHQTAIATILHTTKPQQLCVVADSTYLFIQKSSDNKFQRRSYSMHKHRHLVKPMILTTTDGYILCVMGPFLSDYKNNDASIFKHCVYNNEQDILNWLHDDDVLILDRGFRDTVRAMKQFGFQVAMPSFINGRKQFSLEEANLNRCITKVRWIVESVNAQLKQWKYFSQTIPNSSLCFLSNYIDIICALINAYGSRCVQDIHSGTEMATQMLQKCQTTNPVQLRLLELLETKLQWKKHEHLIHNSDLFKQNDTNNTMRLTKDNFEDLLKLLHRLIVNSHLSCHDTKYEIYSDEEEICNLCCRLLNKIVKRQRDLDISFLVRKFPTRGKLLSSKNDYSGFASIFKRNHMNSPYLGTFTTHCFNLILGYILVNHQMSRMYATTWLERLFQSCQRKSNNESSKDEHLSEDQHRLLKTLRFFAWPIDNNTKKVEAPSSEQTNGSSTSSSSGEVNVSTDKGDWWCDLHRCGLLLQLIVALEKLKFFCITNKSTCCEWLNRIRIPIILTALRSGQYESAARNFNQYLLHTCSLGQAEASEFEFVIISFVQSLIKLHNICEHEAAGNLEQAAYEYKLLLNEHFKSLLMINEKKEDKISGGLVKFLIQKVYDCYLSLHQWPELIAWNDTYIKMQMAFLQDDNEDLRTAMETTIDINAIRAMSCFENRDFEGLKVSMRKMPNSQATGEELGRSISCGWDMEAFDMLATVETLKGVSKRRSGLWSLNAILQLTRIHNVDEHASWSEERAAISQVAALYQSENRKVPLLPGQKFAPVQHSVRALNYILLYSQLSSNNQKIYDILLNGHVLQLKVIMKQQQIMLCEFGKLCQLRKQYIITGLGVDIAGEPFVRKNIPLDELLIGELLDFSTLTCPNLAKSWFRFADWAYLWGRQLLARSIPLSSLDVGQQVRSILPSEVSSDEVTEISRILSSIRILNDDDSELTASELSSLHSYRTDLSRACSLLTKHPMLIEQLLPQQLRTIFETNLLSLPTVAWKRLIPQLFSHLNHPDSFVRDYLTNLLIRIAKDFPQLILYSVVVGITDDSKMRRIKSRDDNIYQRKSASTHESEDEKSENDIDEDDEEEDCDGFHPSRLHQECMYSLITLII</sequence>
<dbReference type="OrthoDB" id="10065496at2759"/>
<protein>
    <recommendedName>
        <fullName evidence="4">DDE Tnp4 domain-containing protein</fullName>
    </recommendedName>
</protein>
<feature type="region of interest" description="Disordered" evidence="3">
    <location>
        <begin position="1152"/>
        <end position="1184"/>
    </location>
</feature>
<dbReference type="GO" id="GO:0000184">
    <property type="term" value="P:nuclear-transcribed mRNA catabolic process, nonsense-mediated decay"/>
    <property type="evidence" value="ECO:0007669"/>
    <property type="project" value="InterPro"/>
</dbReference>
<proteinExistence type="predicted"/>
<name>A0A816AWC3_9BILA</name>
<feature type="domain" description="DDE Tnp4" evidence="4">
    <location>
        <begin position="129"/>
        <end position="296"/>
    </location>
</feature>
<dbReference type="InterPro" id="IPR027806">
    <property type="entry name" value="HARBI1_dom"/>
</dbReference>
<evidence type="ECO:0000256" key="1">
    <source>
        <dbReference type="ARBA" id="ARBA00001968"/>
    </source>
</evidence>
<dbReference type="PANTHER" id="PTHR23080">
    <property type="entry name" value="THAP DOMAIN PROTEIN"/>
    <property type="match status" value="1"/>
</dbReference>
<dbReference type="EMBL" id="CAJNOW010011815">
    <property type="protein sequence ID" value="CAF1603497.1"/>
    <property type="molecule type" value="Genomic_DNA"/>
</dbReference>
<comment type="cofactor">
    <cofactor evidence="1">
        <name>a divalent metal cation</name>
        <dbReference type="ChEBI" id="CHEBI:60240"/>
    </cofactor>
</comment>
<comment type="caution">
    <text evidence="5">The sequence shown here is derived from an EMBL/GenBank/DDBJ whole genome shotgun (WGS) entry which is preliminary data.</text>
</comment>
<dbReference type="Pfam" id="PF15785">
    <property type="entry name" value="SMG1"/>
    <property type="match status" value="1"/>
</dbReference>
<evidence type="ECO:0000313" key="5">
    <source>
        <dbReference type="EMBL" id="CAF1603497.1"/>
    </source>
</evidence>
<dbReference type="Proteomes" id="UP000663834">
    <property type="component" value="Unassembled WGS sequence"/>
</dbReference>
<dbReference type="GO" id="GO:0004674">
    <property type="term" value="F:protein serine/threonine kinase activity"/>
    <property type="evidence" value="ECO:0007669"/>
    <property type="project" value="InterPro"/>
</dbReference>
<feature type="compositionally biased region" description="Basic and acidic residues" evidence="3">
    <location>
        <begin position="1152"/>
        <end position="1163"/>
    </location>
</feature>